<gene>
    <name evidence="2" type="ORF">SAMN04490220_8497</name>
</gene>
<name>A0A1H5LXE3_RHOJO</name>
<evidence type="ECO:0000313" key="2">
    <source>
        <dbReference type="EMBL" id="SEE81763.1"/>
    </source>
</evidence>
<dbReference type="InterPro" id="IPR001646">
    <property type="entry name" value="5peptide_repeat"/>
</dbReference>
<evidence type="ECO:0000256" key="1">
    <source>
        <dbReference type="SAM" id="MobiDB-lite"/>
    </source>
</evidence>
<dbReference type="InterPro" id="IPR051082">
    <property type="entry name" value="Pentapeptide-BTB/POZ_domain"/>
</dbReference>
<dbReference type="SUPFAM" id="SSF141571">
    <property type="entry name" value="Pentapeptide repeat-like"/>
    <property type="match status" value="2"/>
</dbReference>
<dbReference type="PANTHER" id="PTHR14136">
    <property type="entry name" value="BTB_POZ DOMAIN-CONTAINING PROTEIN KCTD9"/>
    <property type="match status" value="1"/>
</dbReference>
<dbReference type="EMBL" id="FNTL01000005">
    <property type="protein sequence ID" value="SEE81763.1"/>
    <property type="molecule type" value="Genomic_DNA"/>
</dbReference>
<protein>
    <submittedName>
        <fullName evidence="2">Uncharacterized protein YjbI, contains pentapeptide repeats</fullName>
    </submittedName>
</protein>
<dbReference type="Pfam" id="PF00805">
    <property type="entry name" value="Pentapeptide"/>
    <property type="match status" value="4"/>
</dbReference>
<organism evidence="2 3">
    <name type="scientific">Rhodococcus jostii</name>
    <dbReference type="NCBI Taxonomy" id="132919"/>
    <lineage>
        <taxon>Bacteria</taxon>
        <taxon>Bacillati</taxon>
        <taxon>Actinomycetota</taxon>
        <taxon>Actinomycetes</taxon>
        <taxon>Mycobacteriales</taxon>
        <taxon>Nocardiaceae</taxon>
        <taxon>Rhodococcus</taxon>
    </lineage>
</organism>
<dbReference type="AlphaFoldDB" id="A0A1H5LXE3"/>
<proteinExistence type="predicted"/>
<dbReference type="Proteomes" id="UP000183407">
    <property type="component" value="Unassembled WGS sequence"/>
</dbReference>
<dbReference type="PANTHER" id="PTHR14136:SF17">
    <property type="entry name" value="BTB_POZ DOMAIN-CONTAINING PROTEIN KCTD9"/>
    <property type="match status" value="1"/>
</dbReference>
<evidence type="ECO:0000313" key="3">
    <source>
        <dbReference type="Proteomes" id="UP000183407"/>
    </source>
</evidence>
<feature type="region of interest" description="Disordered" evidence="1">
    <location>
        <begin position="417"/>
        <end position="439"/>
    </location>
</feature>
<dbReference type="Gene3D" id="2.160.20.80">
    <property type="entry name" value="E3 ubiquitin-protein ligase SopA"/>
    <property type="match status" value="3"/>
</dbReference>
<sequence length="447" mass="48957">MPPAIPPKISWRKPSTWVPKQSGPQPAWWFKDGVFAVIVGLLVFLFQSSFEAQRELTSSRDELVRAFRDQVSTQEGVIDRSYREMRGMNLSGIELPGVILRDSDLSHIVLSSADLTNADLTRANLDGAQLQKITLSNSKLNGASIIGANLEEAALDCPLSGDDSWLPGTRSCKTENDQKDVDEKVVDREIDTRLLLADLTGSNLRFANLEGADLWSATVAGADLRGANMHETKLTNLHAQKARLNCIENPEPNPDPAAPKKDQCVDLRGATLWDADLRGANLSGADLTGARLNGAILGNTAYDRNRLRNVVLGDANLTGTTLVDICYDETTVWPFGFAPPESRDRDCPVRKTLDKDLRDLLDHIDPTAPDATVALSDRCQVDRVKWLNDVAINIANLEPLESPYVIESVDGPKATVRFTSSSNDAPGPGSGSWTYDDRDDTWKYDGC</sequence>
<accession>A0A1H5LXE3</accession>
<reference evidence="3" key="1">
    <citation type="submission" date="2016-10" db="EMBL/GenBank/DDBJ databases">
        <authorList>
            <person name="Varghese N."/>
        </authorList>
    </citation>
    <scope>NUCLEOTIDE SEQUENCE [LARGE SCALE GENOMIC DNA]</scope>
    <source>
        <strain evidence="3">DSM 44719</strain>
    </source>
</reference>